<feature type="region of interest" description="Disordered" evidence="7">
    <location>
        <begin position="52"/>
        <end position="104"/>
    </location>
</feature>
<feature type="binding site" evidence="6">
    <location>
        <begin position="245"/>
        <end position="246"/>
    </location>
    <ligand>
        <name>S-adenosyl-L-methionine</name>
        <dbReference type="ChEBI" id="CHEBI:59789"/>
    </ligand>
</feature>
<reference evidence="8 9" key="1">
    <citation type="submission" date="2020-08" db="EMBL/GenBank/DDBJ databases">
        <title>Genomic Encyclopedia of Type Strains, Phase III (KMG-III): the genomes of soil and plant-associated and newly described type strains.</title>
        <authorList>
            <person name="Whitman W."/>
        </authorList>
    </citation>
    <scope>NUCLEOTIDE SEQUENCE [LARGE SCALE GENOMIC DNA]</scope>
    <source>
        <strain evidence="8 9">CECT 5885</strain>
    </source>
</reference>
<comment type="pathway">
    <text evidence="6">Quinol/quinone metabolism; menaquinone biosynthesis; menaquinol from 1,4-dihydroxy-2-naphthoate: step 2/2.</text>
</comment>
<evidence type="ECO:0000256" key="5">
    <source>
        <dbReference type="ARBA" id="ARBA00022691"/>
    </source>
</evidence>
<dbReference type="Proteomes" id="UP000588111">
    <property type="component" value="Unassembled WGS sequence"/>
</dbReference>
<dbReference type="UniPathway" id="UPA00079">
    <property type="reaction ID" value="UER00169"/>
</dbReference>
<dbReference type="PROSITE" id="PS01184">
    <property type="entry name" value="UBIE_2"/>
    <property type="match status" value="1"/>
</dbReference>
<sequence length="374" mass="41228">MTDHSNNNAATDATSHGHLQDKLVKDSITNNQNITEQVKARQSLVSNTTLNENAAVDNSKNNDFTQVQDLPTGTPQGQQTTMPNHTTNANNTLNNSANNAPTQAQTAKQTLFNQRDDINNPHTPDTDGNEQTHFGYQTVNKAEKQARVADVFTSVAKKYDIMNDLMSFGIHRLWKRYAISLSGVRAGQHVLDIAGGTGDLAKVFSREVGRNGKVVLSDINAAMLEVGRERLINAGCNNVDFVLANAETLAPFDDNSFDLLTISFGLRNVTDKDAALKSMYRVLKPGGRLLILEFSKPVFEPLSKAYDLYSFTALPMMGKLVANDSESYKYLAESIRMHPDQQTLKQMMQQAGFENCDYHNLTAGIVAVHRGFKA</sequence>
<proteinExistence type="inferred from homology"/>
<dbReference type="PANTHER" id="PTHR43591">
    <property type="entry name" value="METHYLTRANSFERASE"/>
    <property type="match status" value="1"/>
</dbReference>
<dbReference type="PANTHER" id="PTHR43591:SF24">
    <property type="entry name" value="2-METHOXY-6-POLYPRENYL-1,4-BENZOQUINOL METHYLASE, MITOCHONDRIAL"/>
    <property type="match status" value="1"/>
</dbReference>
<dbReference type="EC" id="2.1.1.163" evidence="6"/>
<comment type="pathway">
    <text evidence="6">Cofactor biosynthesis; ubiquinone biosynthesis.</text>
</comment>
<evidence type="ECO:0000256" key="6">
    <source>
        <dbReference type="HAMAP-Rule" id="MF_01813"/>
    </source>
</evidence>
<keyword evidence="9" id="KW-1185">Reference proteome</keyword>
<evidence type="ECO:0000256" key="3">
    <source>
        <dbReference type="ARBA" id="ARBA00022679"/>
    </source>
</evidence>
<comment type="function">
    <text evidence="6">Methyltransferase required for the conversion of demethylmenaquinol (DMKH2) to menaquinol (MKH2) and the conversion of 2-polyprenyl-6-methoxy-1,4-benzoquinol (DDMQH2) to 2-polyprenyl-3-methyl-6-methoxy-1,4-benzoquinol (DMQH2).</text>
</comment>
<evidence type="ECO:0000256" key="7">
    <source>
        <dbReference type="SAM" id="MobiDB-lite"/>
    </source>
</evidence>
<feature type="compositionally biased region" description="Low complexity" evidence="7">
    <location>
        <begin position="71"/>
        <end position="100"/>
    </location>
</feature>
<dbReference type="PROSITE" id="PS01183">
    <property type="entry name" value="UBIE_1"/>
    <property type="match status" value="1"/>
</dbReference>
<evidence type="ECO:0000313" key="8">
    <source>
        <dbReference type="EMBL" id="MBB3106354.1"/>
    </source>
</evidence>
<dbReference type="NCBIfam" id="NF001240">
    <property type="entry name" value="PRK00216.1-1"/>
    <property type="match status" value="1"/>
</dbReference>
<dbReference type="NCBIfam" id="TIGR01934">
    <property type="entry name" value="MenG_MenH_UbiE"/>
    <property type="match status" value="1"/>
</dbReference>
<dbReference type="CDD" id="cd02440">
    <property type="entry name" value="AdoMet_MTases"/>
    <property type="match status" value="1"/>
</dbReference>
<comment type="caution">
    <text evidence="8">The sequence shown here is derived from an EMBL/GenBank/DDBJ whole genome shotgun (WGS) entry which is preliminary data.</text>
</comment>
<name>A0A839TE78_9GAMM</name>
<keyword evidence="5 6" id="KW-0949">S-adenosyl-L-methionine</keyword>
<dbReference type="GO" id="GO:0009234">
    <property type="term" value="P:menaquinone biosynthetic process"/>
    <property type="evidence" value="ECO:0007669"/>
    <property type="project" value="UniProtKB-UniRule"/>
</dbReference>
<dbReference type="Gene3D" id="3.40.50.150">
    <property type="entry name" value="Vaccinia Virus protein VP39"/>
    <property type="match status" value="1"/>
</dbReference>
<dbReference type="FunFam" id="3.40.50.150:FF:000014">
    <property type="entry name" value="Ubiquinone/menaquinone biosynthesis C-methyltransferase UbiE"/>
    <property type="match status" value="1"/>
</dbReference>
<dbReference type="GO" id="GO:0032259">
    <property type="term" value="P:methylation"/>
    <property type="evidence" value="ECO:0007669"/>
    <property type="project" value="UniProtKB-KW"/>
</dbReference>
<dbReference type="UniPathway" id="UPA00232"/>
<comment type="catalytic activity">
    <reaction evidence="6">
        <text>a 2-methoxy-6-(all-trans-polyprenyl)benzene-1,4-diol + S-adenosyl-L-methionine = a 5-methoxy-2-methyl-3-(all-trans-polyprenyl)benzene-1,4-diol + S-adenosyl-L-homocysteine + H(+)</text>
        <dbReference type="Rhea" id="RHEA:28286"/>
        <dbReference type="Rhea" id="RHEA-COMP:10858"/>
        <dbReference type="Rhea" id="RHEA-COMP:10859"/>
        <dbReference type="ChEBI" id="CHEBI:15378"/>
        <dbReference type="ChEBI" id="CHEBI:57856"/>
        <dbReference type="ChEBI" id="CHEBI:59789"/>
        <dbReference type="ChEBI" id="CHEBI:84166"/>
        <dbReference type="ChEBI" id="CHEBI:84167"/>
        <dbReference type="EC" id="2.1.1.201"/>
    </reaction>
</comment>
<keyword evidence="3 6" id="KW-0808">Transferase</keyword>
<accession>A0A839TE78</accession>
<feature type="compositionally biased region" description="Polar residues" evidence="7">
    <location>
        <begin position="52"/>
        <end position="69"/>
    </location>
</feature>
<dbReference type="SUPFAM" id="SSF53335">
    <property type="entry name" value="S-adenosyl-L-methionine-dependent methyltransferases"/>
    <property type="match status" value="1"/>
</dbReference>
<gene>
    <name evidence="6" type="primary">ubiE</name>
    <name evidence="8" type="ORF">FHS24_000845</name>
</gene>
<evidence type="ECO:0000256" key="1">
    <source>
        <dbReference type="ARBA" id="ARBA00022428"/>
    </source>
</evidence>
<comment type="similarity">
    <text evidence="6">Belongs to the class I-like SAM-binding methyltransferase superfamily. MenG/UbiE family.</text>
</comment>
<protein>
    <recommendedName>
        <fullName evidence="6">Ubiquinone/menaquinone biosynthesis C-methyltransferase UbiE</fullName>
        <ecNumber evidence="6">2.1.1.163</ecNumber>
        <ecNumber evidence="6">2.1.1.201</ecNumber>
    </recommendedName>
    <alternativeName>
        <fullName evidence="6">2-methoxy-6-polyprenyl-1,4-benzoquinol methylase</fullName>
    </alternativeName>
    <alternativeName>
        <fullName evidence="6">Demethylmenaquinone methyltransferase</fullName>
    </alternativeName>
</protein>
<dbReference type="InterPro" id="IPR004033">
    <property type="entry name" value="UbiE/COQ5_MeTrFase"/>
</dbReference>
<evidence type="ECO:0000313" key="9">
    <source>
        <dbReference type="Proteomes" id="UP000588111"/>
    </source>
</evidence>
<feature type="compositionally biased region" description="Polar residues" evidence="7">
    <location>
        <begin position="1"/>
        <end position="14"/>
    </location>
</feature>
<keyword evidence="2 6" id="KW-0489">Methyltransferase</keyword>
<feature type="binding site" evidence="6">
    <location>
        <position position="218"/>
    </location>
    <ligand>
        <name>S-adenosyl-L-methionine</name>
        <dbReference type="ChEBI" id="CHEBI:59789"/>
    </ligand>
</feature>
<dbReference type="InterPro" id="IPR029063">
    <property type="entry name" value="SAM-dependent_MTases_sf"/>
</dbReference>
<comment type="catalytic activity">
    <reaction evidence="6">
        <text>a 2-demethylmenaquinol + S-adenosyl-L-methionine = a menaquinol + S-adenosyl-L-homocysteine + H(+)</text>
        <dbReference type="Rhea" id="RHEA:42640"/>
        <dbReference type="Rhea" id="RHEA-COMP:9539"/>
        <dbReference type="Rhea" id="RHEA-COMP:9563"/>
        <dbReference type="ChEBI" id="CHEBI:15378"/>
        <dbReference type="ChEBI" id="CHEBI:18151"/>
        <dbReference type="ChEBI" id="CHEBI:55437"/>
        <dbReference type="ChEBI" id="CHEBI:57856"/>
        <dbReference type="ChEBI" id="CHEBI:59789"/>
        <dbReference type="EC" id="2.1.1.163"/>
    </reaction>
</comment>
<dbReference type="GO" id="GO:0009060">
    <property type="term" value="P:aerobic respiration"/>
    <property type="evidence" value="ECO:0007669"/>
    <property type="project" value="UniProtKB-UniRule"/>
</dbReference>
<dbReference type="HAMAP" id="MF_01813">
    <property type="entry name" value="MenG_UbiE_methyltr"/>
    <property type="match status" value="1"/>
</dbReference>
<dbReference type="EMBL" id="JACHXL010000001">
    <property type="protein sequence ID" value="MBB3106354.1"/>
    <property type="molecule type" value="Genomic_DNA"/>
</dbReference>
<feature type="binding site" evidence="6">
    <location>
        <position position="197"/>
    </location>
    <ligand>
        <name>S-adenosyl-L-methionine</name>
        <dbReference type="ChEBI" id="CHEBI:59789"/>
    </ligand>
</feature>
<dbReference type="GO" id="GO:0008425">
    <property type="term" value="F:2-methoxy-6-polyprenyl-1,4-benzoquinol methyltransferase activity"/>
    <property type="evidence" value="ECO:0007669"/>
    <property type="project" value="UniProtKB-UniRule"/>
</dbReference>
<dbReference type="NCBIfam" id="NF001244">
    <property type="entry name" value="PRK00216.1-5"/>
    <property type="match status" value="1"/>
</dbReference>
<feature type="region of interest" description="Disordered" evidence="7">
    <location>
        <begin position="1"/>
        <end position="20"/>
    </location>
</feature>
<feature type="binding site" evidence="6">
    <location>
        <position position="263"/>
    </location>
    <ligand>
        <name>S-adenosyl-L-methionine</name>
        <dbReference type="ChEBI" id="CHEBI:59789"/>
    </ligand>
</feature>
<dbReference type="EC" id="2.1.1.201" evidence="6"/>
<dbReference type="RefSeq" id="WP_183618936.1">
    <property type="nucleotide sequence ID" value="NZ_CAJHAH010000002.1"/>
</dbReference>
<dbReference type="PROSITE" id="PS51608">
    <property type="entry name" value="SAM_MT_UBIE"/>
    <property type="match status" value="1"/>
</dbReference>
<dbReference type="Pfam" id="PF01209">
    <property type="entry name" value="Ubie_methyltran"/>
    <property type="match status" value="1"/>
</dbReference>
<evidence type="ECO:0000256" key="4">
    <source>
        <dbReference type="ARBA" id="ARBA00022688"/>
    </source>
</evidence>
<dbReference type="InterPro" id="IPR023576">
    <property type="entry name" value="UbiE/COQ5_MeTrFase_CS"/>
</dbReference>
<keyword evidence="4 6" id="KW-0831">Ubiquinone biosynthesis</keyword>
<evidence type="ECO:0000256" key="2">
    <source>
        <dbReference type="ARBA" id="ARBA00022603"/>
    </source>
</evidence>
<dbReference type="AlphaFoldDB" id="A0A839TE78"/>
<keyword evidence="1 6" id="KW-0474">Menaquinone biosynthesis</keyword>
<dbReference type="GO" id="GO:0043770">
    <property type="term" value="F:demethylmenaquinone methyltransferase activity"/>
    <property type="evidence" value="ECO:0007669"/>
    <property type="project" value="UniProtKB-UniRule"/>
</dbReference>
<organism evidence="8 9">
    <name type="scientific">Psychrobacter luti</name>
    <dbReference type="NCBI Taxonomy" id="198481"/>
    <lineage>
        <taxon>Bacteria</taxon>
        <taxon>Pseudomonadati</taxon>
        <taxon>Pseudomonadota</taxon>
        <taxon>Gammaproteobacteria</taxon>
        <taxon>Moraxellales</taxon>
        <taxon>Moraxellaceae</taxon>
        <taxon>Psychrobacter</taxon>
    </lineage>
</organism>